<evidence type="ECO:0000256" key="6">
    <source>
        <dbReference type="ARBA" id="ARBA00022759"/>
    </source>
</evidence>
<keyword evidence="4 11" id="KW-0540">Nuclease</keyword>
<keyword evidence="6 11" id="KW-0255">Endonuclease</keyword>
<evidence type="ECO:0000313" key="14">
    <source>
        <dbReference type="WBParaSite" id="TREG1_80230.1"/>
    </source>
</evidence>
<dbReference type="AlphaFoldDB" id="A0AA85K8G3"/>
<evidence type="ECO:0000259" key="12">
    <source>
        <dbReference type="PROSITE" id="PS51959"/>
    </source>
</evidence>
<sequence length="276" mass="32764">MTSIPRNLPLSILEELSILFSDYFVQNIKVDHRYQLLNQIQWSRYLTASKDELMHYPLFPTFITPDRIFSESHDIWKEILLQWENALSPTRQELISQLLEHLYASPLFYSVYERLQSYDIFSENIEAYRRYFRQIWFGQYTWDQFTPTSSTSTPRTCGFQHVYIGEKHGTKIKGLHYWKRYYILEKTGRLLLEKIHKIHPDLHISSLRFKVDNAVKPYGTIFFGLPMDFEMLIFFCAFLVGVNREVSFFIDGAQTTVVCYDVATQSDALATAFFKY</sequence>
<comment type="cofactor">
    <cofactor evidence="1 11">
        <name>Mn(2+)</name>
        <dbReference type="ChEBI" id="CHEBI:29035"/>
    </cofactor>
</comment>
<evidence type="ECO:0000256" key="11">
    <source>
        <dbReference type="RuleBase" id="RU367085"/>
    </source>
</evidence>
<evidence type="ECO:0000256" key="8">
    <source>
        <dbReference type="ARBA" id="ARBA00022884"/>
    </source>
</evidence>
<keyword evidence="8 11" id="KW-0694">RNA-binding</keyword>
<dbReference type="EC" id="4.6.1.-" evidence="11"/>
<keyword evidence="7 11" id="KW-0378">Hydrolase</keyword>
<evidence type="ECO:0000256" key="10">
    <source>
        <dbReference type="ARBA" id="ARBA00023239"/>
    </source>
</evidence>
<dbReference type="PROSITE" id="PS51959">
    <property type="entry name" value="ENDOU"/>
    <property type="match status" value="1"/>
</dbReference>
<evidence type="ECO:0000256" key="5">
    <source>
        <dbReference type="ARBA" id="ARBA00022723"/>
    </source>
</evidence>
<dbReference type="Pfam" id="PF09412">
    <property type="entry name" value="XendoU"/>
    <property type="match status" value="1"/>
</dbReference>
<dbReference type="InterPro" id="IPR039787">
    <property type="entry name" value="ENDOU"/>
</dbReference>
<organism evidence="13 14">
    <name type="scientific">Trichobilharzia regenti</name>
    <name type="common">Nasal bird schistosome</name>
    <dbReference type="NCBI Taxonomy" id="157069"/>
    <lineage>
        <taxon>Eukaryota</taxon>
        <taxon>Metazoa</taxon>
        <taxon>Spiralia</taxon>
        <taxon>Lophotrochozoa</taxon>
        <taxon>Platyhelminthes</taxon>
        <taxon>Trematoda</taxon>
        <taxon>Digenea</taxon>
        <taxon>Strigeidida</taxon>
        <taxon>Schistosomatoidea</taxon>
        <taxon>Schistosomatidae</taxon>
        <taxon>Trichobilharzia</taxon>
    </lineage>
</organism>
<evidence type="ECO:0000256" key="1">
    <source>
        <dbReference type="ARBA" id="ARBA00001936"/>
    </source>
</evidence>
<dbReference type="Proteomes" id="UP000050795">
    <property type="component" value="Unassembled WGS sequence"/>
</dbReference>
<proteinExistence type="inferred from homology"/>
<reference evidence="13" key="1">
    <citation type="submission" date="2022-06" db="EMBL/GenBank/DDBJ databases">
        <authorList>
            <person name="Berger JAMES D."/>
            <person name="Berger JAMES D."/>
        </authorList>
    </citation>
    <scope>NUCLEOTIDE SEQUENCE [LARGE SCALE GENOMIC DNA]</scope>
</reference>
<dbReference type="GO" id="GO:0003723">
    <property type="term" value="F:RNA binding"/>
    <property type="evidence" value="ECO:0007669"/>
    <property type="project" value="UniProtKB-UniRule"/>
</dbReference>
<evidence type="ECO:0000256" key="3">
    <source>
        <dbReference type="ARBA" id="ARBA00011245"/>
    </source>
</evidence>
<evidence type="ECO:0000256" key="9">
    <source>
        <dbReference type="ARBA" id="ARBA00023211"/>
    </source>
</evidence>
<dbReference type="GO" id="GO:0016787">
    <property type="term" value="F:hydrolase activity"/>
    <property type="evidence" value="ECO:0007669"/>
    <property type="project" value="UniProtKB-KW"/>
</dbReference>
<accession>A0AA85K8G3</accession>
<comment type="similarity">
    <text evidence="2 11">Belongs to the ENDOU family.</text>
</comment>
<keyword evidence="10" id="KW-0456">Lyase</keyword>
<comment type="catalytic activity">
    <reaction evidence="11">
        <text>ribonucleotidyl-uridine-RNA = a 5'-end dephospho-uridine-RNA + a 3'-end 2',3'-cyclophospho-ribonucleotide-RNA</text>
        <dbReference type="Rhea" id="RHEA:67792"/>
        <dbReference type="Rhea" id="RHEA-COMP:10464"/>
        <dbReference type="Rhea" id="RHEA-COMP:17354"/>
        <dbReference type="Rhea" id="RHEA-COMP:17356"/>
        <dbReference type="ChEBI" id="CHEBI:83064"/>
        <dbReference type="ChEBI" id="CHEBI:173117"/>
        <dbReference type="ChEBI" id="CHEBI:173224"/>
    </reaction>
</comment>
<evidence type="ECO:0000256" key="2">
    <source>
        <dbReference type="ARBA" id="ARBA00010168"/>
    </source>
</evidence>
<dbReference type="PANTHER" id="PTHR12439:SF11">
    <property type="entry name" value="URIDYLATE-SPECIFIC ENDORIBONUCLEASE"/>
    <property type="match status" value="1"/>
</dbReference>
<dbReference type="WBParaSite" id="TREG1_80230.1">
    <property type="protein sequence ID" value="TREG1_80230.1"/>
    <property type="gene ID" value="TREG1_80230"/>
</dbReference>
<dbReference type="GO" id="GO:0046872">
    <property type="term" value="F:metal ion binding"/>
    <property type="evidence" value="ECO:0007669"/>
    <property type="project" value="UniProtKB-UniRule"/>
</dbReference>
<keyword evidence="5 11" id="KW-0479">Metal-binding</keyword>
<feature type="domain" description="EndoU" evidence="12">
    <location>
        <begin position="1"/>
        <end position="276"/>
    </location>
</feature>
<comment type="subunit">
    <text evidence="3 11">Monomer.</text>
</comment>
<reference evidence="14" key="2">
    <citation type="submission" date="2023-11" db="UniProtKB">
        <authorList>
            <consortium name="WormBaseParasite"/>
        </authorList>
    </citation>
    <scope>IDENTIFICATION</scope>
</reference>
<dbReference type="GO" id="GO:0004521">
    <property type="term" value="F:RNA endonuclease activity"/>
    <property type="evidence" value="ECO:0007669"/>
    <property type="project" value="UniProtKB-UniRule"/>
</dbReference>
<dbReference type="GO" id="GO:0016829">
    <property type="term" value="F:lyase activity"/>
    <property type="evidence" value="ECO:0007669"/>
    <property type="project" value="UniProtKB-KW"/>
</dbReference>
<name>A0AA85K8G3_TRIRE</name>
<dbReference type="SUPFAM" id="SSF142877">
    <property type="entry name" value="EndoU-like"/>
    <property type="match status" value="1"/>
</dbReference>
<evidence type="ECO:0000313" key="13">
    <source>
        <dbReference type="Proteomes" id="UP000050795"/>
    </source>
</evidence>
<evidence type="ECO:0000256" key="7">
    <source>
        <dbReference type="ARBA" id="ARBA00022801"/>
    </source>
</evidence>
<dbReference type="PANTHER" id="PTHR12439">
    <property type="entry name" value="PLACENTAL PROTEIN 11-RELATED"/>
    <property type="match status" value="1"/>
</dbReference>
<evidence type="ECO:0000256" key="4">
    <source>
        <dbReference type="ARBA" id="ARBA00022722"/>
    </source>
</evidence>
<dbReference type="InterPro" id="IPR018998">
    <property type="entry name" value="EndoU_C"/>
</dbReference>
<dbReference type="InterPro" id="IPR037227">
    <property type="entry name" value="EndoU-like"/>
</dbReference>
<keyword evidence="9 11" id="KW-0464">Manganese</keyword>
<keyword evidence="13" id="KW-1185">Reference proteome</keyword>
<protein>
    <recommendedName>
        <fullName evidence="11">Uridylate-specific endoribonuclease</fullName>
        <ecNumber evidence="11">4.6.1.-</ecNumber>
    </recommendedName>
</protein>